<keyword evidence="6" id="KW-0564">Palmitate</keyword>
<comment type="similarity">
    <text evidence="2">Belongs to the GerABKC lipoprotein family.</text>
</comment>
<gene>
    <name evidence="10" type="primary">gerBC_8</name>
    <name evidence="10" type="ORF">PAECIP111802_05483</name>
</gene>
<evidence type="ECO:0000256" key="3">
    <source>
        <dbReference type="ARBA" id="ARBA00022544"/>
    </source>
</evidence>
<proteinExistence type="inferred from homology"/>
<evidence type="ECO:0000259" key="8">
    <source>
        <dbReference type="Pfam" id="PF05504"/>
    </source>
</evidence>
<sequence>MKRIILTLLLLPWPLLCIQGCWDRTEINDLAFILTSAVDMEQDGRIRYTVMLPLPGQMGGASGGGGGTGGEKSYYIDSEIGETVRDAQAKLQARMSRRMFLAHRRTLLVGEEYARSRGIRNVFDSTPRSPESRMTTNLIITKGKAYELLQSSPRFERFPSEAIRELAKSRMVLNLNMKDTAVMMSSTGGDTMVLYMSIKESEKSEKTSREIMNTGYALFKGDKMVGIMEEQEAIGLSMLKRLNSESIVTVNVEEHVKMTTRINRADSHIRVHLINGKPHYDIGMDVRVRIVETIGFYDLSQTANIRKVENILSDKVTKAIEQTIRTLQKKEVDPVQFGNDLWRAYPKLWNDRYASEWPSLMKDAEFNVKVNSIMTDTGLIYENITKKGLGQ</sequence>
<evidence type="ECO:0000259" key="9">
    <source>
        <dbReference type="Pfam" id="PF25198"/>
    </source>
</evidence>
<keyword evidence="7" id="KW-0449">Lipoprotein</keyword>
<evidence type="ECO:0000256" key="1">
    <source>
        <dbReference type="ARBA" id="ARBA00004635"/>
    </source>
</evidence>
<dbReference type="Pfam" id="PF25198">
    <property type="entry name" value="Spore_GerAC_N"/>
    <property type="match status" value="1"/>
</dbReference>
<feature type="domain" description="Spore germination protein N-terminal" evidence="9">
    <location>
        <begin position="23"/>
        <end position="197"/>
    </location>
</feature>
<dbReference type="InterPro" id="IPR008844">
    <property type="entry name" value="Spore_GerAC-like"/>
</dbReference>
<dbReference type="EMBL" id="CAJVCE010000020">
    <property type="protein sequence ID" value="CAG7653441.1"/>
    <property type="molecule type" value="Genomic_DNA"/>
</dbReference>
<dbReference type="InterPro" id="IPR057336">
    <property type="entry name" value="GerAC_N"/>
</dbReference>
<organism evidence="10 11">
    <name type="scientific">Paenibacillus allorhizosphaerae</name>
    <dbReference type="NCBI Taxonomy" id="2849866"/>
    <lineage>
        <taxon>Bacteria</taxon>
        <taxon>Bacillati</taxon>
        <taxon>Bacillota</taxon>
        <taxon>Bacilli</taxon>
        <taxon>Bacillales</taxon>
        <taxon>Paenibacillaceae</taxon>
        <taxon>Paenibacillus</taxon>
    </lineage>
</organism>
<keyword evidence="5" id="KW-0472">Membrane</keyword>
<evidence type="ECO:0000256" key="5">
    <source>
        <dbReference type="ARBA" id="ARBA00023136"/>
    </source>
</evidence>
<comment type="caution">
    <text evidence="10">The sequence shown here is derived from an EMBL/GenBank/DDBJ whole genome shotgun (WGS) entry which is preliminary data.</text>
</comment>
<dbReference type="RefSeq" id="WP_218101701.1">
    <property type="nucleotide sequence ID" value="NZ_CAJVCE010000020.1"/>
</dbReference>
<evidence type="ECO:0000256" key="6">
    <source>
        <dbReference type="ARBA" id="ARBA00023139"/>
    </source>
</evidence>
<evidence type="ECO:0000256" key="4">
    <source>
        <dbReference type="ARBA" id="ARBA00022729"/>
    </source>
</evidence>
<protein>
    <submittedName>
        <fullName evidence="10">Spore germination protein B3</fullName>
    </submittedName>
</protein>
<dbReference type="NCBIfam" id="TIGR02887">
    <property type="entry name" value="spore_ger_x_C"/>
    <property type="match status" value="1"/>
</dbReference>
<reference evidence="10 11" key="1">
    <citation type="submission" date="2021-06" db="EMBL/GenBank/DDBJ databases">
        <authorList>
            <person name="Criscuolo A."/>
        </authorList>
    </citation>
    <scope>NUCLEOTIDE SEQUENCE [LARGE SCALE GENOMIC DNA]</scope>
    <source>
        <strain evidence="11">CIP 111802</strain>
    </source>
</reference>
<keyword evidence="4" id="KW-0732">Signal</keyword>
<feature type="domain" description="Spore germination GerAC-like C-terminal" evidence="8">
    <location>
        <begin position="214"/>
        <end position="378"/>
    </location>
</feature>
<dbReference type="PANTHER" id="PTHR35789:SF1">
    <property type="entry name" value="SPORE GERMINATION PROTEIN B3"/>
    <property type="match status" value="1"/>
</dbReference>
<dbReference type="Pfam" id="PF05504">
    <property type="entry name" value="Spore_GerAC"/>
    <property type="match status" value="1"/>
</dbReference>
<name>A0ABM8VPW6_9BACL</name>
<evidence type="ECO:0000313" key="10">
    <source>
        <dbReference type="EMBL" id="CAG7653441.1"/>
    </source>
</evidence>
<evidence type="ECO:0000313" key="11">
    <source>
        <dbReference type="Proteomes" id="UP000730618"/>
    </source>
</evidence>
<evidence type="ECO:0000256" key="7">
    <source>
        <dbReference type="ARBA" id="ARBA00023288"/>
    </source>
</evidence>
<dbReference type="InterPro" id="IPR046953">
    <property type="entry name" value="Spore_GerAC-like_C"/>
</dbReference>
<keyword evidence="3" id="KW-0309">Germination</keyword>
<accession>A0ABM8VPW6</accession>
<dbReference type="Proteomes" id="UP000730618">
    <property type="component" value="Unassembled WGS sequence"/>
</dbReference>
<comment type="subcellular location">
    <subcellularLocation>
        <location evidence="1">Membrane</location>
        <topology evidence="1">Lipid-anchor</topology>
    </subcellularLocation>
</comment>
<dbReference type="PANTHER" id="PTHR35789">
    <property type="entry name" value="SPORE GERMINATION PROTEIN B3"/>
    <property type="match status" value="1"/>
</dbReference>
<keyword evidence="11" id="KW-1185">Reference proteome</keyword>
<evidence type="ECO:0000256" key="2">
    <source>
        <dbReference type="ARBA" id="ARBA00007886"/>
    </source>
</evidence>